<protein>
    <recommendedName>
        <fullName evidence="5 6">N5-carboxyaminoimidazole ribonucleotide synthase</fullName>
        <shortName evidence="5 6">N5-CAIR synthase</shortName>
        <ecNumber evidence="5 6">6.3.4.18</ecNumber>
    </recommendedName>
    <alternativeName>
        <fullName evidence="5 6">5-(carboxyamino)imidazole ribonucleotide synthetase</fullName>
    </alternativeName>
</protein>
<comment type="similarity">
    <text evidence="5 6">Belongs to the PurK/PurT family.</text>
</comment>
<comment type="pathway">
    <text evidence="5 6">Purine metabolism; IMP biosynthesis via de novo pathway; 5-amino-1-(5-phospho-D-ribosyl)imidazole-4-carboxylate from 5-amino-1-(5-phospho-D-ribosyl)imidazole (N5-CAIR route): step 1/2.</text>
</comment>
<dbReference type="FunFam" id="3.30.1490.20:FF:000015">
    <property type="entry name" value="N5-carboxyaminoimidazole ribonucleotide synthase"/>
    <property type="match status" value="1"/>
</dbReference>
<dbReference type="SUPFAM" id="SSF51246">
    <property type="entry name" value="Rudiment single hybrid motif"/>
    <property type="match status" value="1"/>
</dbReference>
<dbReference type="GO" id="GO:0005829">
    <property type="term" value="C:cytosol"/>
    <property type="evidence" value="ECO:0007669"/>
    <property type="project" value="TreeGrafter"/>
</dbReference>
<evidence type="ECO:0000256" key="4">
    <source>
        <dbReference type="ARBA" id="ARBA00022840"/>
    </source>
</evidence>
<feature type="domain" description="ATP-grasp" evidence="7">
    <location>
        <begin position="119"/>
        <end position="312"/>
    </location>
</feature>
<dbReference type="InterPro" id="IPR003135">
    <property type="entry name" value="ATP-grasp_carboxylate-amine"/>
</dbReference>
<dbReference type="NCBIfam" id="TIGR01161">
    <property type="entry name" value="purK"/>
    <property type="match status" value="1"/>
</dbReference>
<dbReference type="STRING" id="582675.SAMN05192565_105138"/>
<evidence type="ECO:0000256" key="5">
    <source>
        <dbReference type="HAMAP-Rule" id="MF_01928"/>
    </source>
</evidence>
<dbReference type="Pfam" id="PF22660">
    <property type="entry name" value="RS_preATP-grasp-like"/>
    <property type="match status" value="1"/>
</dbReference>
<dbReference type="InterPro" id="IPR054350">
    <property type="entry name" value="PurT/PurK_preATP-grasp"/>
</dbReference>
<dbReference type="Pfam" id="PF02222">
    <property type="entry name" value="ATP-grasp"/>
    <property type="match status" value="1"/>
</dbReference>
<comment type="subunit">
    <text evidence="5 6">Homodimer.</text>
</comment>
<evidence type="ECO:0000256" key="1">
    <source>
        <dbReference type="ARBA" id="ARBA00022598"/>
    </source>
</evidence>
<feature type="binding site" evidence="5">
    <location>
        <begin position="160"/>
        <end position="166"/>
    </location>
    <ligand>
        <name>ATP</name>
        <dbReference type="ChEBI" id="CHEBI:30616"/>
    </ligand>
</feature>
<dbReference type="InterPro" id="IPR013815">
    <property type="entry name" value="ATP_grasp_subdomain_1"/>
</dbReference>
<dbReference type="Proteomes" id="UP000199229">
    <property type="component" value="Unassembled WGS sequence"/>
</dbReference>
<dbReference type="HAMAP" id="MF_01928">
    <property type="entry name" value="PurK"/>
    <property type="match status" value="1"/>
</dbReference>
<evidence type="ECO:0000313" key="8">
    <source>
        <dbReference type="EMBL" id="SFG55035.1"/>
    </source>
</evidence>
<dbReference type="InterPro" id="IPR005875">
    <property type="entry name" value="PurK"/>
</dbReference>
<dbReference type="FunFam" id="3.40.50.20:FF:000016">
    <property type="entry name" value="N5-carboxyaminoimidazole ribonucleotide synthase"/>
    <property type="match status" value="1"/>
</dbReference>
<keyword evidence="2 5" id="KW-0547">Nucleotide-binding</keyword>
<dbReference type="Gene3D" id="3.30.1490.20">
    <property type="entry name" value="ATP-grasp fold, A domain"/>
    <property type="match status" value="1"/>
</dbReference>
<dbReference type="PANTHER" id="PTHR11609:SF5">
    <property type="entry name" value="PHOSPHORIBOSYLAMINOIMIDAZOLE CARBOXYLASE"/>
    <property type="match status" value="1"/>
</dbReference>
<evidence type="ECO:0000256" key="6">
    <source>
        <dbReference type="RuleBase" id="RU361200"/>
    </source>
</evidence>
<feature type="binding site" evidence="5">
    <location>
        <position position="155"/>
    </location>
    <ligand>
        <name>ATP</name>
        <dbReference type="ChEBI" id="CHEBI:30616"/>
    </ligand>
</feature>
<feature type="binding site" evidence="5">
    <location>
        <position position="115"/>
    </location>
    <ligand>
        <name>ATP</name>
        <dbReference type="ChEBI" id="CHEBI:30616"/>
    </ligand>
</feature>
<accession>A0A1I2SQ95</accession>
<comment type="catalytic activity">
    <reaction evidence="5 6">
        <text>5-amino-1-(5-phospho-beta-D-ribosyl)imidazole + hydrogencarbonate + ATP = 5-carboxyamino-1-(5-phospho-D-ribosyl)imidazole + ADP + phosphate + 2 H(+)</text>
        <dbReference type="Rhea" id="RHEA:19317"/>
        <dbReference type="ChEBI" id="CHEBI:15378"/>
        <dbReference type="ChEBI" id="CHEBI:17544"/>
        <dbReference type="ChEBI" id="CHEBI:30616"/>
        <dbReference type="ChEBI" id="CHEBI:43474"/>
        <dbReference type="ChEBI" id="CHEBI:58730"/>
        <dbReference type="ChEBI" id="CHEBI:137981"/>
        <dbReference type="ChEBI" id="CHEBI:456216"/>
        <dbReference type="EC" id="6.3.4.18"/>
    </reaction>
</comment>
<dbReference type="InterPro" id="IPR011054">
    <property type="entry name" value="Rudment_hybrid_motif"/>
</dbReference>
<dbReference type="EMBL" id="FOPM01000005">
    <property type="protein sequence ID" value="SFG55035.1"/>
    <property type="molecule type" value="Genomic_DNA"/>
</dbReference>
<evidence type="ECO:0000256" key="2">
    <source>
        <dbReference type="ARBA" id="ARBA00022741"/>
    </source>
</evidence>
<dbReference type="Gene3D" id="3.30.470.20">
    <property type="entry name" value="ATP-grasp fold, B domain"/>
    <property type="match status" value="1"/>
</dbReference>
<dbReference type="InterPro" id="IPR016185">
    <property type="entry name" value="PreATP-grasp_dom_sf"/>
</dbReference>
<keyword evidence="4 5" id="KW-0067">ATP-binding</keyword>
<name>A0A1I2SQ95_9HYPH</name>
<dbReference type="GO" id="GO:0004638">
    <property type="term" value="F:phosphoribosylaminoimidazole carboxylase activity"/>
    <property type="evidence" value="ECO:0007669"/>
    <property type="project" value="InterPro"/>
</dbReference>
<dbReference type="Gene3D" id="3.40.50.20">
    <property type="match status" value="1"/>
</dbReference>
<comment type="function">
    <text evidence="5">Catalyzes the ATP-dependent conversion of 5-aminoimidazole ribonucleotide (AIR) and HCO(3)(-) to N5-carboxyaminoimidazole ribonucleotide (N5-CAIR).</text>
</comment>
<reference evidence="9" key="1">
    <citation type="submission" date="2016-10" db="EMBL/GenBank/DDBJ databases">
        <authorList>
            <person name="Varghese N."/>
            <person name="Submissions S."/>
        </authorList>
    </citation>
    <scope>NUCLEOTIDE SEQUENCE [LARGE SCALE GENOMIC DNA]</scope>
    <source>
        <strain evidence="9">Gh-105</strain>
    </source>
</reference>
<dbReference type="InterPro" id="IPR011761">
    <property type="entry name" value="ATP-grasp"/>
</dbReference>
<sequence length="375" mass="39179">MTVSSILTSSTPLRPGSTLGIVGGGQLGRMIALAAANYGLKVHVFAPEADSPAFDVSAARTIAAYDDVAALTRFAASVDVVTYEFENIPAAAAEALAAKAPLHPNASALATTQDRLTEKTFITGLGIETAPFRAVDTAEDLTRALAEIGRPAVLKTRRFGYDGKGQRMIRAEGDLDAAAILAEFGGAPCILEGFVPFEAEVSVVAARGIDGSFAAYEPCANEHRNHILAVTRVPAPGLAPQTEAAALGMARRIAEALDYVGVLAVEMFLVPQADGPARVVVNEIAPRVHNSGHWTIEGAVTSQFAQHVRAVSGWPLGGTARTGGLAVTMHNLIGAEADDWSRLLAEGGAHLHLYGKGEARPGRKMGHVTRLLPNV</sequence>
<gene>
    <name evidence="5 6" type="primary">purK</name>
    <name evidence="8" type="ORF">SAMN05192565_105138</name>
</gene>
<evidence type="ECO:0000313" key="9">
    <source>
        <dbReference type="Proteomes" id="UP000199229"/>
    </source>
</evidence>
<feature type="binding site" evidence="5">
    <location>
        <begin position="192"/>
        <end position="195"/>
    </location>
    <ligand>
        <name>ATP</name>
        <dbReference type="ChEBI" id="CHEBI:30616"/>
    </ligand>
</feature>
<dbReference type="Pfam" id="PF17769">
    <property type="entry name" value="PurK_C"/>
    <property type="match status" value="1"/>
</dbReference>
<dbReference type="PROSITE" id="PS50975">
    <property type="entry name" value="ATP_GRASP"/>
    <property type="match status" value="1"/>
</dbReference>
<comment type="function">
    <text evidence="6">Catalyzes the ATP-dependent conversion of 5-aminoimidazole ribonucleotide (AIR) and HCO(3)- to N5-carboxyaminoimidazole ribonucleotide (N5-CAIR).</text>
</comment>
<dbReference type="AlphaFoldDB" id="A0A1I2SQ95"/>
<organism evidence="8 9">
    <name type="scientific">Methylobacterium gossipiicola</name>
    <dbReference type="NCBI Taxonomy" id="582675"/>
    <lineage>
        <taxon>Bacteria</taxon>
        <taxon>Pseudomonadati</taxon>
        <taxon>Pseudomonadota</taxon>
        <taxon>Alphaproteobacteria</taxon>
        <taxon>Hyphomicrobiales</taxon>
        <taxon>Methylobacteriaceae</taxon>
        <taxon>Methylobacterium</taxon>
    </lineage>
</organism>
<dbReference type="PANTHER" id="PTHR11609">
    <property type="entry name" value="PURINE BIOSYNTHESIS PROTEIN 6/7, PUR6/7"/>
    <property type="match status" value="1"/>
</dbReference>
<feature type="binding site" evidence="5">
    <location>
        <position position="200"/>
    </location>
    <ligand>
        <name>ATP</name>
        <dbReference type="ChEBI" id="CHEBI:30616"/>
    </ligand>
</feature>
<dbReference type="GO" id="GO:0046872">
    <property type="term" value="F:metal ion binding"/>
    <property type="evidence" value="ECO:0007669"/>
    <property type="project" value="InterPro"/>
</dbReference>
<feature type="binding site" evidence="5">
    <location>
        <begin position="282"/>
        <end position="283"/>
    </location>
    <ligand>
        <name>ATP</name>
        <dbReference type="ChEBI" id="CHEBI:30616"/>
    </ligand>
</feature>
<dbReference type="InterPro" id="IPR040686">
    <property type="entry name" value="PurK_C"/>
</dbReference>
<keyword evidence="1 5" id="KW-0436">Ligase</keyword>
<dbReference type="GO" id="GO:0006189">
    <property type="term" value="P:'de novo' IMP biosynthetic process"/>
    <property type="evidence" value="ECO:0007669"/>
    <property type="project" value="UniProtKB-UniRule"/>
</dbReference>
<dbReference type="EC" id="6.3.4.18" evidence="5 6"/>
<keyword evidence="3 5" id="KW-0658">Purine biosynthesis</keyword>
<proteinExistence type="inferred from homology"/>
<keyword evidence="9" id="KW-1185">Reference proteome</keyword>
<dbReference type="SUPFAM" id="SSF56059">
    <property type="entry name" value="Glutathione synthetase ATP-binding domain-like"/>
    <property type="match status" value="1"/>
</dbReference>
<feature type="binding site" evidence="5">
    <location>
        <position position="223"/>
    </location>
    <ligand>
        <name>ATP</name>
        <dbReference type="ChEBI" id="CHEBI:30616"/>
    </ligand>
</feature>
<dbReference type="GO" id="GO:0034028">
    <property type="term" value="F:5-(carboxyamino)imidazole ribonucleotide synthase activity"/>
    <property type="evidence" value="ECO:0007669"/>
    <property type="project" value="UniProtKB-UniRule"/>
</dbReference>
<dbReference type="GO" id="GO:0005524">
    <property type="term" value="F:ATP binding"/>
    <property type="evidence" value="ECO:0007669"/>
    <property type="project" value="UniProtKB-UniRule"/>
</dbReference>
<dbReference type="NCBIfam" id="NF004676">
    <property type="entry name" value="PRK06019.1-2"/>
    <property type="match status" value="1"/>
</dbReference>
<dbReference type="UniPathway" id="UPA00074">
    <property type="reaction ID" value="UER00942"/>
</dbReference>
<evidence type="ECO:0000256" key="3">
    <source>
        <dbReference type="ARBA" id="ARBA00022755"/>
    </source>
</evidence>
<dbReference type="NCBIfam" id="NF004679">
    <property type="entry name" value="PRK06019.1-5"/>
    <property type="match status" value="1"/>
</dbReference>
<dbReference type="SUPFAM" id="SSF52440">
    <property type="entry name" value="PreATP-grasp domain"/>
    <property type="match status" value="1"/>
</dbReference>
<evidence type="ECO:0000259" key="7">
    <source>
        <dbReference type="PROSITE" id="PS50975"/>
    </source>
</evidence>